<comment type="caution">
    <text evidence="1">The sequence shown here is derived from an EMBL/GenBank/DDBJ whole genome shotgun (WGS) entry which is preliminary data.</text>
</comment>
<dbReference type="Proteomes" id="UP000827986">
    <property type="component" value="Unassembled WGS sequence"/>
</dbReference>
<name>A0A9D3XJI4_9SAUR</name>
<evidence type="ECO:0000313" key="2">
    <source>
        <dbReference type="Proteomes" id="UP000827986"/>
    </source>
</evidence>
<proteinExistence type="predicted"/>
<accession>A0A9D3XJI4</accession>
<gene>
    <name evidence="1" type="ORF">KIL84_004126</name>
</gene>
<dbReference type="AlphaFoldDB" id="A0A9D3XJI4"/>
<organism evidence="1 2">
    <name type="scientific">Mauremys mutica</name>
    <name type="common">yellowpond turtle</name>
    <dbReference type="NCBI Taxonomy" id="74926"/>
    <lineage>
        <taxon>Eukaryota</taxon>
        <taxon>Metazoa</taxon>
        <taxon>Chordata</taxon>
        <taxon>Craniata</taxon>
        <taxon>Vertebrata</taxon>
        <taxon>Euteleostomi</taxon>
        <taxon>Archelosauria</taxon>
        <taxon>Testudinata</taxon>
        <taxon>Testudines</taxon>
        <taxon>Cryptodira</taxon>
        <taxon>Durocryptodira</taxon>
        <taxon>Testudinoidea</taxon>
        <taxon>Geoemydidae</taxon>
        <taxon>Geoemydinae</taxon>
        <taxon>Mauremys</taxon>
    </lineage>
</organism>
<evidence type="ECO:0000313" key="1">
    <source>
        <dbReference type="EMBL" id="KAH1182634.1"/>
    </source>
</evidence>
<reference evidence="1" key="1">
    <citation type="submission" date="2021-09" db="EMBL/GenBank/DDBJ databases">
        <title>The genome of Mauremys mutica provides insights into the evolution of semi-aquatic lifestyle.</title>
        <authorList>
            <person name="Gong S."/>
            <person name="Gao Y."/>
        </authorList>
    </citation>
    <scope>NUCLEOTIDE SEQUENCE</scope>
    <source>
        <strain evidence="1">MM-2020</strain>
        <tissue evidence="1">Muscle</tissue>
    </source>
</reference>
<protein>
    <submittedName>
        <fullName evidence="1">Uncharacterized protein</fullName>
    </submittedName>
</protein>
<keyword evidence="2" id="KW-1185">Reference proteome</keyword>
<sequence length="181" mass="19453">MSGLHNLACSGKRFPFSLERNCRAERGGLLANPVQCPIFPLQSRYLELPGPMHECSDAPKYVQELRGALGCDMGSSFSTAGAGNSLLPPITTHWGEGDAPWIGMGEEGGLMKFPSQIRKVETFEEGTRKLQAFRLSPLISNHVELCLVISQLQQQADGAGGAVCTGALSWESLSISCARES</sequence>
<dbReference type="EMBL" id="JAHDVG010000466">
    <property type="protein sequence ID" value="KAH1182634.1"/>
    <property type="molecule type" value="Genomic_DNA"/>
</dbReference>